<evidence type="ECO:0000313" key="2">
    <source>
        <dbReference type="EMBL" id="AJS09909.1"/>
    </source>
</evidence>
<accession>A0A0D3RM40</accession>
<keyword evidence="1" id="KW-0812">Transmembrane</keyword>
<keyword evidence="1" id="KW-0472">Membrane</keyword>
<keyword evidence="2" id="KW-0614">Plasmid</keyword>
<reference evidence="2" key="1">
    <citation type="journal article" date="2015" name="FEMS Microbiol. Lett.">
        <title>Characterisation of a large novel phage-like plasmid in Salmonella enterica serovar Typhimurium.</title>
        <authorList>
            <person name="Octavia S."/>
            <person name="Sara J."/>
            <person name="Lan R."/>
        </authorList>
    </citation>
    <scope>NUCLEOTIDE SEQUENCE</scope>
    <source>
        <strain evidence="2">L946</strain>
        <plasmid evidence="2">pSTM_Phi</plasmid>
    </source>
</reference>
<proteinExistence type="predicted"/>
<organism evidence="2">
    <name type="scientific">Salmonella typhimurium</name>
    <dbReference type="NCBI Taxonomy" id="90371"/>
    <lineage>
        <taxon>Bacteria</taxon>
        <taxon>Pseudomonadati</taxon>
        <taxon>Pseudomonadota</taxon>
        <taxon>Gammaproteobacteria</taxon>
        <taxon>Enterobacterales</taxon>
        <taxon>Enterobacteriaceae</taxon>
        <taxon>Salmonella</taxon>
    </lineage>
</organism>
<dbReference type="EMBL" id="KP763470">
    <property type="protein sequence ID" value="AJS09909.1"/>
    <property type="molecule type" value="Genomic_DNA"/>
</dbReference>
<sequence length="56" mass="6367">MLSAVEIEHTQSIPTYYPVVTNLTDRITSMFVFTNILSLMIYAFVSANVTICMYLV</sequence>
<evidence type="ECO:0000256" key="1">
    <source>
        <dbReference type="SAM" id="Phobius"/>
    </source>
</evidence>
<keyword evidence="1" id="KW-1133">Transmembrane helix</keyword>
<protein>
    <submittedName>
        <fullName evidence="2">Uncharacterized protein</fullName>
    </submittedName>
</protein>
<feature type="transmembrane region" description="Helical" evidence="1">
    <location>
        <begin position="30"/>
        <end position="55"/>
    </location>
</feature>
<name>A0A0D3RM40_SALTM</name>
<geneLocation type="plasmid" evidence="2">
    <name>pSTM_Phi</name>
</geneLocation>
<dbReference type="AlphaFoldDB" id="A0A0D3RM40"/>